<evidence type="ECO:0000256" key="1">
    <source>
        <dbReference type="SAM" id="MobiDB-lite"/>
    </source>
</evidence>
<evidence type="ECO:0000313" key="3">
    <source>
        <dbReference type="Proteomes" id="UP000824037"/>
    </source>
</evidence>
<dbReference type="AlphaFoldDB" id="A0A9D2EFE5"/>
<accession>A0A9D2EFE5</accession>
<organism evidence="2 3">
    <name type="scientific">Candidatus Ruania gallistercoris</name>
    <dbReference type="NCBI Taxonomy" id="2838746"/>
    <lineage>
        <taxon>Bacteria</taxon>
        <taxon>Bacillati</taxon>
        <taxon>Actinomycetota</taxon>
        <taxon>Actinomycetes</taxon>
        <taxon>Micrococcales</taxon>
        <taxon>Ruaniaceae</taxon>
        <taxon>Ruania</taxon>
    </lineage>
</organism>
<dbReference type="SUPFAM" id="SSF52540">
    <property type="entry name" value="P-loop containing nucleoside triphosphate hydrolases"/>
    <property type="match status" value="1"/>
</dbReference>
<dbReference type="GO" id="GO:0009898">
    <property type="term" value="C:cytoplasmic side of plasma membrane"/>
    <property type="evidence" value="ECO:0007669"/>
    <property type="project" value="TreeGrafter"/>
</dbReference>
<protein>
    <submittedName>
        <fullName evidence="2">ATPase</fullName>
    </submittedName>
</protein>
<dbReference type="Proteomes" id="UP000824037">
    <property type="component" value="Unassembled WGS sequence"/>
</dbReference>
<proteinExistence type="predicted"/>
<feature type="region of interest" description="Disordered" evidence="1">
    <location>
        <begin position="78"/>
        <end position="115"/>
    </location>
</feature>
<dbReference type="GO" id="GO:0051782">
    <property type="term" value="P:negative regulation of cell division"/>
    <property type="evidence" value="ECO:0007669"/>
    <property type="project" value="TreeGrafter"/>
</dbReference>
<gene>
    <name evidence="2" type="ORF">H9815_11450</name>
</gene>
<evidence type="ECO:0000313" key="2">
    <source>
        <dbReference type="EMBL" id="HIZ36385.1"/>
    </source>
</evidence>
<dbReference type="GO" id="GO:0005524">
    <property type="term" value="F:ATP binding"/>
    <property type="evidence" value="ECO:0007669"/>
    <property type="project" value="TreeGrafter"/>
</dbReference>
<dbReference type="InterPro" id="IPR050625">
    <property type="entry name" value="ParA/MinD_ATPase"/>
</dbReference>
<name>A0A9D2EFE5_9MICO</name>
<reference evidence="2" key="2">
    <citation type="submission" date="2021-04" db="EMBL/GenBank/DDBJ databases">
        <authorList>
            <person name="Gilroy R."/>
        </authorList>
    </citation>
    <scope>NUCLEOTIDE SEQUENCE</scope>
    <source>
        <strain evidence="2">ChiGjej4B4-7305</strain>
    </source>
</reference>
<dbReference type="Gene3D" id="3.40.50.300">
    <property type="entry name" value="P-loop containing nucleotide triphosphate hydrolases"/>
    <property type="match status" value="1"/>
</dbReference>
<dbReference type="PANTHER" id="PTHR43384">
    <property type="entry name" value="SEPTUM SITE-DETERMINING PROTEIN MIND HOMOLOG, CHLOROPLASTIC-RELATED"/>
    <property type="match status" value="1"/>
</dbReference>
<dbReference type="PANTHER" id="PTHR43384:SF14">
    <property type="entry name" value="ESX-1 SECRETION-ASSOCIATED PROTEIN ESPI"/>
    <property type="match status" value="1"/>
</dbReference>
<dbReference type="GO" id="GO:0016887">
    <property type="term" value="F:ATP hydrolysis activity"/>
    <property type="evidence" value="ECO:0007669"/>
    <property type="project" value="TreeGrafter"/>
</dbReference>
<dbReference type="InterPro" id="IPR027417">
    <property type="entry name" value="P-loop_NTPase"/>
</dbReference>
<dbReference type="EMBL" id="DXBY01000196">
    <property type="protein sequence ID" value="HIZ36385.1"/>
    <property type="molecule type" value="Genomic_DNA"/>
</dbReference>
<sequence length="437" mass="46819">MSETIPDWPRIEAQVRADGSGEVMINGTSYPVAAADVPAARSAVLKMAAETASQIDRPVRVASTDPTGFWPLIVHQDGRAEPDPRAGAVPSVGEPVAETGPTFTPAPAPSPSAVAAPASGLRAEAERPVSRRELRQSFLRTEQVEAPATKGVRGLLTRVGLRTAPSAAERAYRADVTAVSQHWPGVRTIAVVNGKGGASKTPTTALLSAVFARHSGVATIAWDNNETRGTLGWRTEQGAHTATIFDLLPRVDDLLAPSAKAGDISHYVHHQAADKYDVLRSNPQLLSSEQRISSVDVDRTYDTLTRYYRLLFVDSGNDESAGHWLRMIDKADAIVVSTIAKPEHAEAGALLLEALAERNEWSARLAQQAVVIVSQAREKDTDPSAADIAKGFEGWVREVVTIPYDRAMVENVLHYDSLAPSTQRAWLRAGAALASGL</sequence>
<reference evidence="2" key="1">
    <citation type="journal article" date="2021" name="PeerJ">
        <title>Extensive microbial diversity within the chicken gut microbiome revealed by metagenomics and culture.</title>
        <authorList>
            <person name="Gilroy R."/>
            <person name="Ravi A."/>
            <person name="Getino M."/>
            <person name="Pursley I."/>
            <person name="Horton D.L."/>
            <person name="Alikhan N.F."/>
            <person name="Baker D."/>
            <person name="Gharbi K."/>
            <person name="Hall N."/>
            <person name="Watson M."/>
            <person name="Adriaenssens E.M."/>
            <person name="Foster-Nyarko E."/>
            <person name="Jarju S."/>
            <person name="Secka A."/>
            <person name="Antonio M."/>
            <person name="Oren A."/>
            <person name="Chaudhuri R.R."/>
            <person name="La Ragione R."/>
            <person name="Hildebrand F."/>
            <person name="Pallen M.J."/>
        </authorList>
    </citation>
    <scope>NUCLEOTIDE SEQUENCE</scope>
    <source>
        <strain evidence="2">ChiGjej4B4-7305</strain>
    </source>
</reference>
<dbReference type="GO" id="GO:0005829">
    <property type="term" value="C:cytosol"/>
    <property type="evidence" value="ECO:0007669"/>
    <property type="project" value="TreeGrafter"/>
</dbReference>
<comment type="caution">
    <text evidence="2">The sequence shown here is derived from an EMBL/GenBank/DDBJ whole genome shotgun (WGS) entry which is preliminary data.</text>
</comment>